<feature type="domain" description="Gfo/Idh/MocA-like oxidoreductase C-terminal" evidence="3">
    <location>
        <begin position="140"/>
        <end position="410"/>
    </location>
</feature>
<keyword evidence="5" id="KW-1185">Reference proteome</keyword>
<name>A0A2K4FAU8_9STAP</name>
<evidence type="ECO:0000256" key="1">
    <source>
        <dbReference type="ARBA" id="ARBA00010928"/>
    </source>
</evidence>
<dbReference type="GO" id="GO:0000166">
    <property type="term" value="F:nucleotide binding"/>
    <property type="evidence" value="ECO:0007669"/>
    <property type="project" value="InterPro"/>
</dbReference>
<evidence type="ECO:0000259" key="3">
    <source>
        <dbReference type="Pfam" id="PF02894"/>
    </source>
</evidence>
<comment type="similarity">
    <text evidence="1">Belongs to the Gfo/Idh/MocA family.</text>
</comment>
<protein>
    <submittedName>
        <fullName evidence="4">Oxidoreductase</fullName>
    </submittedName>
</protein>
<feature type="domain" description="Gfo/Idh/MocA-like oxidoreductase N-terminal" evidence="2">
    <location>
        <begin position="6"/>
        <end position="126"/>
    </location>
</feature>
<dbReference type="Pfam" id="PF01408">
    <property type="entry name" value="GFO_IDH_MocA"/>
    <property type="match status" value="1"/>
</dbReference>
<organism evidence="4 5">
    <name type="scientific">Staphylococcus argensis</name>
    <dbReference type="NCBI Taxonomy" id="1607738"/>
    <lineage>
        <taxon>Bacteria</taxon>
        <taxon>Bacillati</taxon>
        <taxon>Bacillota</taxon>
        <taxon>Bacilli</taxon>
        <taxon>Bacillales</taxon>
        <taxon>Staphylococcaceae</taxon>
        <taxon>Staphylococcus</taxon>
    </lineage>
</organism>
<evidence type="ECO:0000313" key="4">
    <source>
        <dbReference type="EMBL" id="POA08482.1"/>
    </source>
</evidence>
<dbReference type="AlphaFoldDB" id="A0A2K4FAU8"/>
<dbReference type="GeneID" id="98298760"/>
<reference evidence="4 5" key="1">
    <citation type="submission" date="2017-08" db="EMBL/GenBank/DDBJ databases">
        <title>Draft genome sequences of 64 type strains of genus Staph aureus.</title>
        <authorList>
            <person name="Cole K."/>
            <person name="Golubchik T."/>
            <person name="Russell J."/>
            <person name="Foster D."/>
            <person name="Llewelyn M."/>
            <person name="Wilson D."/>
            <person name="Crook D."/>
            <person name="Paul J."/>
        </authorList>
    </citation>
    <scope>NUCLEOTIDE SEQUENCE [LARGE SCALE GENOMIC DNA]</scope>
    <source>
        <strain evidence="4 5">DSM 29875</strain>
    </source>
</reference>
<comment type="caution">
    <text evidence="4">The sequence shown here is derived from an EMBL/GenBank/DDBJ whole genome shotgun (WGS) entry which is preliminary data.</text>
</comment>
<gene>
    <name evidence="4" type="ORF">CD039_10435</name>
</gene>
<dbReference type="SUPFAM" id="SSF51735">
    <property type="entry name" value="NAD(P)-binding Rossmann-fold domains"/>
    <property type="match status" value="1"/>
</dbReference>
<dbReference type="EMBL" id="PPPX01000016">
    <property type="protein sequence ID" value="POA08482.1"/>
    <property type="molecule type" value="Genomic_DNA"/>
</dbReference>
<dbReference type="Gene3D" id="3.40.50.720">
    <property type="entry name" value="NAD(P)-binding Rossmann-like Domain"/>
    <property type="match status" value="1"/>
</dbReference>
<dbReference type="PANTHER" id="PTHR43377:SF2">
    <property type="entry name" value="BINDING ROSSMANN FOLD OXIDOREDUCTASE, PUTATIVE (AFU_ORTHOLOGUE AFUA_4G00560)-RELATED"/>
    <property type="match status" value="1"/>
</dbReference>
<dbReference type="RefSeq" id="WP_103372264.1">
    <property type="nucleotide sequence ID" value="NZ_CBCRVO010000002.1"/>
</dbReference>
<dbReference type="InterPro" id="IPR000683">
    <property type="entry name" value="Gfo/Idh/MocA-like_OxRdtase_N"/>
</dbReference>
<dbReference type="InterPro" id="IPR051450">
    <property type="entry name" value="Gfo/Idh/MocA_Oxidoreductases"/>
</dbReference>
<sequence length="416" mass="46762">MKKLTAVLLGAGDRGAYAYGPYSLDHPNEIEFVAVADPDKVRRDYFAEEHHIKESQRYADWRDVLGQSKMADVMVICMQDQLHYEPAIAALNKGYHVLLEKPMSPNREECVEMTKVAEQNNRLLTICHVMRYSPFWSAIKECIDRGDIGKVISIQLNENIGHLHMAHSYVRGNWRNSDLASPMILQKSCHDMDIISWLIDSDCKSINSYGSLSLFKKDNAPQGSTEYCLDGCAVADQCPYYAPDFYLSDSNWARKVTNDVSREGIIEALKEGPYGKCVYRSDNNVVDHQVVNMEFEGGETAVFSMCGLTHDNTRVVQINGTKGEISGKWMTNQFTVSDFITGDQKQVTVNVSNSGHGGSDTELMRHFVRQVHAFEESQTPSLTSARESLKSHLMAFAAETSRLNGGKPVKIKEMYT</sequence>
<evidence type="ECO:0000313" key="5">
    <source>
        <dbReference type="Proteomes" id="UP000242712"/>
    </source>
</evidence>
<dbReference type="SUPFAM" id="SSF55347">
    <property type="entry name" value="Glyceraldehyde-3-phosphate dehydrogenase-like, C-terminal domain"/>
    <property type="match status" value="1"/>
</dbReference>
<evidence type="ECO:0000259" key="2">
    <source>
        <dbReference type="Pfam" id="PF01408"/>
    </source>
</evidence>
<dbReference type="Proteomes" id="UP000242712">
    <property type="component" value="Unassembled WGS sequence"/>
</dbReference>
<dbReference type="InterPro" id="IPR004104">
    <property type="entry name" value="Gfo/Idh/MocA-like_OxRdtase_C"/>
</dbReference>
<dbReference type="Pfam" id="PF02894">
    <property type="entry name" value="GFO_IDH_MocA_C"/>
    <property type="match status" value="1"/>
</dbReference>
<dbReference type="InterPro" id="IPR036291">
    <property type="entry name" value="NAD(P)-bd_dom_sf"/>
</dbReference>
<proteinExistence type="inferred from homology"/>
<accession>A0A2K4FAU8</accession>
<dbReference type="OrthoDB" id="9781031at2"/>
<dbReference type="Gene3D" id="3.30.360.10">
    <property type="entry name" value="Dihydrodipicolinate Reductase, domain 2"/>
    <property type="match status" value="1"/>
</dbReference>
<dbReference type="PANTHER" id="PTHR43377">
    <property type="entry name" value="BILIVERDIN REDUCTASE A"/>
    <property type="match status" value="1"/>
</dbReference>